<evidence type="ECO:0000256" key="2">
    <source>
        <dbReference type="SAM" id="Phobius"/>
    </source>
</evidence>
<keyword evidence="2" id="KW-0812">Transmembrane</keyword>
<protein>
    <submittedName>
        <fullName evidence="3">Uncharacterized protein</fullName>
    </submittedName>
</protein>
<dbReference type="AlphaFoldDB" id="A0A7D4L983"/>
<sequence length="112" mass="12399">MKKTFYIIGGTAVGLFVVGVILFILAGWGSLVEYHAFEWRGIGPAGGASPLVLATARLGHRYIVIGLILSIVAIVFNVFRGFREARRARKSKREHLKQATISREENQDQNDS</sequence>
<organism evidence="3 4">
    <name type="scientific">Rothia dentocariosa</name>
    <dbReference type="NCBI Taxonomy" id="2047"/>
    <lineage>
        <taxon>Bacteria</taxon>
        <taxon>Bacillati</taxon>
        <taxon>Actinomycetota</taxon>
        <taxon>Actinomycetes</taxon>
        <taxon>Micrococcales</taxon>
        <taxon>Micrococcaceae</taxon>
        <taxon>Rothia</taxon>
    </lineage>
</organism>
<evidence type="ECO:0000313" key="4">
    <source>
        <dbReference type="Proteomes" id="UP000769484"/>
    </source>
</evidence>
<feature type="transmembrane region" description="Helical" evidence="2">
    <location>
        <begin position="62"/>
        <end position="82"/>
    </location>
</feature>
<proteinExistence type="predicted"/>
<feature type="region of interest" description="Disordered" evidence="1">
    <location>
        <begin position="90"/>
        <end position="112"/>
    </location>
</feature>
<comment type="caution">
    <text evidence="3">The sequence shown here is derived from an EMBL/GenBank/DDBJ whole genome shotgun (WGS) entry which is preliminary data.</text>
</comment>
<dbReference type="EMBL" id="JABZXJ010000018">
    <property type="protein sequence ID" value="MBF1649550.1"/>
    <property type="molecule type" value="Genomic_DNA"/>
</dbReference>
<gene>
    <name evidence="3" type="ORF">HXO56_05590</name>
</gene>
<feature type="transmembrane region" description="Helical" evidence="2">
    <location>
        <begin position="5"/>
        <end position="28"/>
    </location>
</feature>
<dbReference type="Proteomes" id="UP000769484">
    <property type="component" value="Unassembled WGS sequence"/>
</dbReference>
<evidence type="ECO:0000256" key="1">
    <source>
        <dbReference type="SAM" id="MobiDB-lite"/>
    </source>
</evidence>
<keyword evidence="2" id="KW-0472">Membrane</keyword>
<reference evidence="3" key="1">
    <citation type="submission" date="2020-04" db="EMBL/GenBank/DDBJ databases">
        <title>Deep metagenomics examines the oral microbiome during advanced dental caries in children, revealing novel taxa and co-occurrences with host molecules.</title>
        <authorList>
            <person name="Baker J.L."/>
            <person name="Morton J.T."/>
            <person name="Dinis M."/>
            <person name="Alvarez R."/>
            <person name="Tran N.C."/>
            <person name="Knight R."/>
            <person name="Edlund A."/>
        </authorList>
    </citation>
    <scope>NUCLEOTIDE SEQUENCE</scope>
    <source>
        <strain evidence="3">JCVI_47_bin.4</strain>
    </source>
</reference>
<name>A0A7D4L983_9MICC</name>
<keyword evidence="2" id="KW-1133">Transmembrane helix</keyword>
<dbReference type="RefSeq" id="WP_004006040.1">
    <property type="nucleotide sequence ID" value="NZ_CP054018.1"/>
</dbReference>
<evidence type="ECO:0000313" key="3">
    <source>
        <dbReference type="EMBL" id="MBF1649550.1"/>
    </source>
</evidence>
<accession>A0A7D4L983</accession>